<name>A0A553NND7_TIGCA</name>
<dbReference type="PROSITE" id="PS51321">
    <property type="entry name" value="TFIIS_CENTRAL"/>
    <property type="match status" value="1"/>
</dbReference>
<accession>A0A553NND7</accession>
<sequence>MGVEEEVMSLRKQLEKCTPSADNADPDQSGVLDLLQSLSQLKMNLNILGIYSTNYKIGPRSEASVALAQVPLSLQAHPDLDHGSLGILRKSSKDEEVITLAKSLIKTWKKFVPETNAAGDKAKEKKKDDVKRKDDKHGSQDGNGSRTDEALVRSFPSKPQATADEVRLRCRDMLSKALRGEADTELPDGMGQTVEDIAELIEDALFKKFKDTGMRYKNQIRSRVFNLKDKKNPALRENVLTGVIPPDTFSTMSAEDMASDEVKNQRKAFVKAGIDAAQLAKVEGTKTDLLQCGKCHKKNCTYNQIQTRSADEPMTTFVLCNACGNRWKFC</sequence>
<keyword evidence="10" id="KW-0804">Transcription</keyword>
<dbReference type="Pfam" id="PF08711">
    <property type="entry name" value="Med26"/>
    <property type="match status" value="1"/>
</dbReference>
<dbReference type="OMA" id="CHKKNCT"/>
<evidence type="ECO:0000256" key="6">
    <source>
        <dbReference type="ARBA" id="ARBA00023242"/>
    </source>
</evidence>
<dbReference type="GO" id="GO:0008270">
    <property type="term" value="F:zinc ion binding"/>
    <property type="evidence" value="ECO:0007669"/>
    <property type="project" value="UniProtKB-UniRule"/>
</dbReference>
<dbReference type="Pfam" id="PF01096">
    <property type="entry name" value="Zn_ribbon_TFIIS"/>
    <property type="match status" value="1"/>
</dbReference>
<evidence type="ECO:0000256" key="4">
    <source>
        <dbReference type="ARBA" id="ARBA00022771"/>
    </source>
</evidence>
<evidence type="ECO:0000256" key="11">
    <source>
        <dbReference type="SAM" id="MobiDB-lite"/>
    </source>
</evidence>
<dbReference type="InterPro" id="IPR017923">
    <property type="entry name" value="TFIIS_N"/>
</dbReference>
<protein>
    <recommendedName>
        <fullName evidence="10">Transcription elongation factor</fullName>
    </recommendedName>
</protein>
<dbReference type="Gene3D" id="1.10.472.30">
    <property type="entry name" value="Transcription elongation factor S-II, central domain"/>
    <property type="match status" value="1"/>
</dbReference>
<dbReference type="InterPro" id="IPR003618">
    <property type="entry name" value="TFIIS_cen_dom"/>
</dbReference>
<dbReference type="AlphaFoldDB" id="A0A553NND7"/>
<dbReference type="PIRSF" id="PIRSF006704">
    <property type="entry name" value="TF_IIS"/>
    <property type="match status" value="1"/>
</dbReference>
<keyword evidence="10" id="KW-0805">Transcription regulation</keyword>
<dbReference type="Proteomes" id="UP000318571">
    <property type="component" value="Chromosome 4"/>
</dbReference>
<dbReference type="GO" id="GO:0005634">
    <property type="term" value="C:nucleus"/>
    <property type="evidence" value="ECO:0007669"/>
    <property type="project" value="UniProtKB-SubCell"/>
</dbReference>
<evidence type="ECO:0000256" key="5">
    <source>
        <dbReference type="ARBA" id="ARBA00022833"/>
    </source>
</evidence>
<comment type="function">
    <text evidence="7">Necessary for efficient RNA polymerase II transcription elongation past template-encoded arresting sites. The arresting sites in DNA have the property of trapping a certain fraction of elongating RNA polymerases that pass through, resulting in locked ternary complexes. Cleavage of the nascent transcript by S-II allows the resumption of elongation from the new 3'-terminus.</text>
</comment>
<feature type="domain" description="TFIIS central" evidence="14">
    <location>
        <begin position="166"/>
        <end position="285"/>
    </location>
</feature>
<evidence type="ECO:0000256" key="9">
    <source>
        <dbReference type="PROSITE-ProRule" id="PRU00649"/>
    </source>
</evidence>
<dbReference type="InterPro" id="IPR001222">
    <property type="entry name" value="Znf_TFIIS"/>
</dbReference>
<dbReference type="InterPro" id="IPR006289">
    <property type="entry name" value="TFSII"/>
</dbReference>
<dbReference type="GO" id="GO:0006368">
    <property type="term" value="P:transcription elongation by RNA polymerase II"/>
    <property type="evidence" value="ECO:0007669"/>
    <property type="project" value="InterPro"/>
</dbReference>
<dbReference type="InterPro" id="IPR035100">
    <property type="entry name" value="TF_IIS-typ"/>
</dbReference>
<comment type="similarity">
    <text evidence="2 10">Belongs to the TFS-II family.</text>
</comment>
<dbReference type="PROSITE" id="PS51319">
    <property type="entry name" value="TFIIS_N"/>
    <property type="match status" value="1"/>
</dbReference>
<dbReference type="CDD" id="cd13749">
    <property type="entry name" value="Zn-ribbon_TFIIS"/>
    <property type="match status" value="1"/>
</dbReference>
<evidence type="ECO:0000256" key="1">
    <source>
        <dbReference type="ARBA" id="ARBA00004123"/>
    </source>
</evidence>
<keyword evidence="3 10" id="KW-0479">Metal-binding</keyword>
<dbReference type="SMART" id="SM00440">
    <property type="entry name" value="ZnF_C2C2"/>
    <property type="match status" value="1"/>
</dbReference>
<keyword evidence="4 8" id="KW-0863">Zinc-finger</keyword>
<dbReference type="PANTHER" id="PTHR11477:SF0">
    <property type="entry name" value="IP08861P-RELATED"/>
    <property type="match status" value="1"/>
</dbReference>
<evidence type="ECO:0000256" key="3">
    <source>
        <dbReference type="ARBA" id="ARBA00022723"/>
    </source>
</evidence>
<keyword evidence="10" id="KW-0238">DNA-binding</keyword>
<evidence type="ECO:0000256" key="2">
    <source>
        <dbReference type="ARBA" id="ARBA00009647"/>
    </source>
</evidence>
<keyword evidence="5 10" id="KW-0862">Zinc</keyword>
<evidence type="ECO:0000313" key="15">
    <source>
        <dbReference type="EMBL" id="TRY66959.1"/>
    </source>
</evidence>
<feature type="domain" description="TFIIS N-terminal" evidence="13">
    <location>
        <begin position="1"/>
        <end position="115"/>
    </location>
</feature>
<evidence type="ECO:0000259" key="12">
    <source>
        <dbReference type="PROSITE" id="PS51133"/>
    </source>
</evidence>
<feature type="domain" description="TFIIS-type" evidence="12">
    <location>
        <begin position="288"/>
        <end position="328"/>
    </location>
</feature>
<dbReference type="PROSITE" id="PS51133">
    <property type="entry name" value="ZF_TFIIS_2"/>
    <property type="match status" value="1"/>
</dbReference>
<dbReference type="PROSITE" id="PS00466">
    <property type="entry name" value="ZF_TFIIS_1"/>
    <property type="match status" value="1"/>
</dbReference>
<dbReference type="SUPFAM" id="SSF46942">
    <property type="entry name" value="Elongation factor TFIIS domain 2"/>
    <property type="match status" value="1"/>
</dbReference>
<dbReference type="InterPro" id="IPR035441">
    <property type="entry name" value="TFIIS/LEDGF_dom_sf"/>
</dbReference>
<dbReference type="Gene3D" id="1.20.930.10">
    <property type="entry name" value="Conserved domain common to transcription factors TFIIS, elongin A, CRSP70"/>
    <property type="match status" value="1"/>
</dbReference>
<proteinExistence type="inferred from homology"/>
<dbReference type="GO" id="GO:0003677">
    <property type="term" value="F:DNA binding"/>
    <property type="evidence" value="ECO:0007669"/>
    <property type="project" value="UniProtKB-KW"/>
</dbReference>
<dbReference type="FunFam" id="2.20.25.10:FF:000001">
    <property type="entry name" value="Probable Transcription elongation factor S-II"/>
    <property type="match status" value="1"/>
</dbReference>
<dbReference type="SUPFAM" id="SSF47676">
    <property type="entry name" value="Conserved domain common to transcription factors TFIIS, elongin A, CRSP70"/>
    <property type="match status" value="1"/>
</dbReference>
<dbReference type="STRING" id="6832.A0A553NND7"/>
<evidence type="ECO:0000256" key="8">
    <source>
        <dbReference type="PROSITE-ProRule" id="PRU00472"/>
    </source>
</evidence>
<evidence type="ECO:0000259" key="14">
    <source>
        <dbReference type="PROSITE" id="PS51321"/>
    </source>
</evidence>
<evidence type="ECO:0000256" key="10">
    <source>
        <dbReference type="RuleBase" id="RU368078"/>
    </source>
</evidence>
<keyword evidence="16" id="KW-1185">Reference proteome</keyword>
<comment type="subcellular location">
    <subcellularLocation>
        <location evidence="1 9 10">Nucleus</location>
    </subcellularLocation>
</comment>
<evidence type="ECO:0000259" key="13">
    <source>
        <dbReference type="PROSITE" id="PS51319"/>
    </source>
</evidence>
<dbReference type="SMART" id="SM00510">
    <property type="entry name" value="TFS2M"/>
    <property type="match status" value="1"/>
</dbReference>
<comment type="caution">
    <text evidence="15">The sequence shown here is derived from an EMBL/GenBank/DDBJ whole genome shotgun (WGS) entry which is preliminary data.</text>
</comment>
<dbReference type="PANTHER" id="PTHR11477">
    <property type="entry name" value="TRANSCRIPTION FACTOR S-II ZINC FINGER DOMAIN-CONTAINING PROTEIN"/>
    <property type="match status" value="1"/>
</dbReference>
<dbReference type="InterPro" id="IPR036575">
    <property type="entry name" value="TFIIS_cen_dom_sf"/>
</dbReference>
<reference evidence="15 16" key="1">
    <citation type="journal article" date="2018" name="Nat. Ecol. Evol.">
        <title>Genomic signatures of mitonuclear coevolution across populations of Tigriopus californicus.</title>
        <authorList>
            <person name="Barreto F.S."/>
            <person name="Watson E.T."/>
            <person name="Lima T.G."/>
            <person name="Willett C.S."/>
            <person name="Edmands S."/>
            <person name="Li W."/>
            <person name="Burton R.S."/>
        </authorList>
    </citation>
    <scope>NUCLEOTIDE SEQUENCE [LARGE SCALE GENOMIC DNA]</scope>
    <source>
        <strain evidence="15 16">San Diego</strain>
    </source>
</reference>
<gene>
    <name evidence="15" type="ORF">TCAL_09921</name>
</gene>
<feature type="compositionally biased region" description="Basic and acidic residues" evidence="11">
    <location>
        <begin position="120"/>
        <end position="139"/>
    </location>
</feature>
<dbReference type="Gene3D" id="2.20.25.10">
    <property type="match status" value="1"/>
</dbReference>
<evidence type="ECO:0000256" key="7">
    <source>
        <dbReference type="ARBA" id="ARBA00025408"/>
    </source>
</evidence>
<dbReference type="SUPFAM" id="SSF57783">
    <property type="entry name" value="Zinc beta-ribbon"/>
    <property type="match status" value="1"/>
</dbReference>
<feature type="region of interest" description="Disordered" evidence="11">
    <location>
        <begin position="117"/>
        <end position="152"/>
    </location>
</feature>
<keyword evidence="6 9" id="KW-0539">Nucleus</keyword>
<evidence type="ECO:0000313" key="16">
    <source>
        <dbReference type="Proteomes" id="UP000318571"/>
    </source>
</evidence>
<dbReference type="Pfam" id="PF07500">
    <property type="entry name" value="TFIIS_M"/>
    <property type="match status" value="1"/>
</dbReference>
<dbReference type="NCBIfam" id="TIGR01385">
    <property type="entry name" value="TFSII"/>
    <property type="match status" value="1"/>
</dbReference>
<organism evidence="15 16">
    <name type="scientific">Tigriopus californicus</name>
    <name type="common">Marine copepod</name>
    <dbReference type="NCBI Taxonomy" id="6832"/>
    <lineage>
        <taxon>Eukaryota</taxon>
        <taxon>Metazoa</taxon>
        <taxon>Ecdysozoa</taxon>
        <taxon>Arthropoda</taxon>
        <taxon>Crustacea</taxon>
        <taxon>Multicrustacea</taxon>
        <taxon>Hexanauplia</taxon>
        <taxon>Copepoda</taxon>
        <taxon>Harpacticoida</taxon>
        <taxon>Harpacticidae</taxon>
        <taxon>Tigriopus</taxon>
    </lineage>
</organism>
<dbReference type="EMBL" id="VCGU01000011">
    <property type="protein sequence ID" value="TRY66959.1"/>
    <property type="molecule type" value="Genomic_DNA"/>
</dbReference>